<name>A0ABQ5U6F4_9PROT</name>
<dbReference type="InterPro" id="IPR014001">
    <property type="entry name" value="Helicase_ATP-bd"/>
</dbReference>
<evidence type="ECO:0000256" key="3">
    <source>
        <dbReference type="ARBA" id="ARBA00022763"/>
    </source>
</evidence>
<keyword evidence="13" id="KW-1185">Reference proteome</keyword>
<keyword evidence="8 9" id="KW-0234">DNA repair</keyword>
<feature type="domain" description="Helicase C-terminal" evidence="11">
    <location>
        <begin position="812"/>
        <end position="966"/>
    </location>
</feature>
<evidence type="ECO:0000313" key="12">
    <source>
        <dbReference type="EMBL" id="GLQ07280.1"/>
    </source>
</evidence>
<reference evidence="12" key="1">
    <citation type="journal article" date="2014" name="Int. J. Syst. Evol. Microbiol.">
        <title>Complete genome of a new Firmicutes species belonging to the dominant human colonic microbiota ('Ruminococcus bicirculans') reveals two chromosomes and a selective capacity to utilize plant glucans.</title>
        <authorList>
            <consortium name="NISC Comparative Sequencing Program"/>
            <person name="Wegmann U."/>
            <person name="Louis P."/>
            <person name="Goesmann A."/>
            <person name="Henrissat B."/>
            <person name="Duncan S.H."/>
            <person name="Flint H.J."/>
        </authorList>
    </citation>
    <scope>NUCLEOTIDE SEQUENCE</scope>
    <source>
        <strain evidence="12">NBRC 103408</strain>
    </source>
</reference>
<keyword evidence="1 9" id="KW-0963">Cytoplasm</keyword>
<evidence type="ECO:0000256" key="4">
    <source>
        <dbReference type="ARBA" id="ARBA00022801"/>
    </source>
</evidence>
<dbReference type="SMART" id="SM00490">
    <property type="entry name" value="HELICc"/>
    <property type="match status" value="1"/>
</dbReference>
<evidence type="ECO:0000256" key="9">
    <source>
        <dbReference type="HAMAP-Rule" id="MF_00969"/>
    </source>
</evidence>
<dbReference type="Gene3D" id="2.40.10.170">
    <property type="match status" value="1"/>
</dbReference>
<comment type="subcellular location">
    <subcellularLocation>
        <location evidence="9">Cytoplasm</location>
    </subcellularLocation>
</comment>
<dbReference type="CDD" id="cd17991">
    <property type="entry name" value="DEXHc_TRCF"/>
    <property type="match status" value="1"/>
</dbReference>
<dbReference type="SUPFAM" id="SSF52540">
    <property type="entry name" value="P-loop containing nucleoside triphosphate hydrolases"/>
    <property type="match status" value="4"/>
</dbReference>
<evidence type="ECO:0000256" key="8">
    <source>
        <dbReference type="ARBA" id="ARBA00023204"/>
    </source>
</evidence>
<evidence type="ECO:0000256" key="5">
    <source>
        <dbReference type="ARBA" id="ARBA00022806"/>
    </source>
</evidence>
<comment type="similarity">
    <text evidence="9">In the N-terminal section; belongs to the UvrB family.</text>
</comment>
<dbReference type="EC" id="3.6.4.-" evidence="9"/>
<dbReference type="PROSITE" id="PS51194">
    <property type="entry name" value="HELICASE_CTER"/>
    <property type="match status" value="1"/>
</dbReference>
<evidence type="ECO:0000256" key="7">
    <source>
        <dbReference type="ARBA" id="ARBA00023125"/>
    </source>
</evidence>
<dbReference type="SMART" id="SM01058">
    <property type="entry name" value="CarD_TRCF"/>
    <property type="match status" value="1"/>
</dbReference>
<dbReference type="EMBL" id="BSNF01000008">
    <property type="protein sequence ID" value="GLQ07280.1"/>
    <property type="molecule type" value="Genomic_DNA"/>
</dbReference>
<gene>
    <name evidence="9 12" type="primary">mfd</name>
    <name evidence="12" type="ORF">GCM10007924_25010</name>
</gene>
<keyword evidence="7 9" id="KW-0238">DNA-binding</keyword>
<comment type="similarity">
    <text evidence="9">In the C-terminal section; belongs to the helicase family. RecG subfamily.</text>
</comment>
<dbReference type="InterPro" id="IPR047112">
    <property type="entry name" value="RecG/Mfd"/>
</dbReference>
<dbReference type="InterPro" id="IPR037235">
    <property type="entry name" value="TRCF-like_C_D7"/>
</dbReference>
<keyword evidence="3 9" id="KW-0227">DNA damage</keyword>
<dbReference type="InterPro" id="IPR001650">
    <property type="entry name" value="Helicase_C-like"/>
</dbReference>
<dbReference type="SUPFAM" id="SSF143517">
    <property type="entry name" value="TRCF domain-like"/>
    <property type="match status" value="1"/>
</dbReference>
<dbReference type="NCBIfam" id="TIGR00580">
    <property type="entry name" value="mfd"/>
    <property type="match status" value="1"/>
</dbReference>
<keyword evidence="4 9" id="KW-0378">Hydrolase</keyword>
<dbReference type="InterPro" id="IPR004576">
    <property type="entry name" value="Mfd"/>
</dbReference>
<dbReference type="InterPro" id="IPR005118">
    <property type="entry name" value="TRCF_C"/>
</dbReference>
<keyword evidence="6 9" id="KW-0067">ATP-binding</keyword>
<dbReference type="SMART" id="SM00982">
    <property type="entry name" value="TRCF"/>
    <property type="match status" value="1"/>
</dbReference>
<dbReference type="InterPro" id="IPR027417">
    <property type="entry name" value="P-loop_NTPase"/>
</dbReference>
<dbReference type="Pfam" id="PF00270">
    <property type="entry name" value="DEAD"/>
    <property type="match status" value="1"/>
</dbReference>
<evidence type="ECO:0000259" key="11">
    <source>
        <dbReference type="PROSITE" id="PS51194"/>
    </source>
</evidence>
<evidence type="ECO:0000259" key="10">
    <source>
        <dbReference type="PROSITE" id="PS51192"/>
    </source>
</evidence>
<dbReference type="Gene3D" id="3.40.50.300">
    <property type="entry name" value="P-loop containing nucleotide triphosphate hydrolases"/>
    <property type="match status" value="2"/>
</dbReference>
<dbReference type="PANTHER" id="PTHR47964">
    <property type="entry name" value="ATP-DEPENDENT DNA HELICASE HOMOLOG RECG, CHLOROPLASTIC"/>
    <property type="match status" value="1"/>
</dbReference>
<evidence type="ECO:0000256" key="2">
    <source>
        <dbReference type="ARBA" id="ARBA00022741"/>
    </source>
</evidence>
<keyword evidence="2 9" id="KW-0547">Nucleotide-binding</keyword>
<evidence type="ECO:0000256" key="1">
    <source>
        <dbReference type="ARBA" id="ARBA00022490"/>
    </source>
</evidence>
<dbReference type="Gene3D" id="3.30.2060.10">
    <property type="entry name" value="Penicillin-binding protein 1b domain"/>
    <property type="match status" value="1"/>
</dbReference>
<proteinExistence type="inferred from homology"/>
<accession>A0ABQ5U6F4</accession>
<dbReference type="Gene3D" id="3.90.1150.50">
    <property type="entry name" value="Transcription-repair-coupling factor, D7 domain"/>
    <property type="match status" value="1"/>
</dbReference>
<reference evidence="12" key="2">
    <citation type="submission" date="2023-01" db="EMBL/GenBank/DDBJ databases">
        <title>Draft genome sequence of Sneathiella chinensis strain NBRC 103408.</title>
        <authorList>
            <person name="Sun Q."/>
            <person name="Mori K."/>
        </authorList>
    </citation>
    <scope>NUCLEOTIDE SEQUENCE</scope>
    <source>
        <strain evidence="12">NBRC 103408</strain>
    </source>
</reference>
<comment type="function">
    <text evidence="9">Couples transcription and DNA repair by recognizing RNA polymerase (RNAP) stalled at DNA lesions. Mediates ATP-dependent release of RNAP and its truncated transcript from the DNA, and recruitment of nucleotide excision repair machinery to the damaged site.</text>
</comment>
<dbReference type="HAMAP" id="MF_00969">
    <property type="entry name" value="TRCF"/>
    <property type="match status" value="1"/>
</dbReference>
<keyword evidence="5" id="KW-0347">Helicase</keyword>
<dbReference type="Pfam" id="PF17757">
    <property type="entry name" value="UvrB_inter"/>
    <property type="match status" value="1"/>
</dbReference>
<comment type="caution">
    <text evidence="12">The sequence shown here is derived from an EMBL/GenBank/DDBJ whole genome shotgun (WGS) entry which is preliminary data.</text>
</comment>
<dbReference type="PROSITE" id="PS51192">
    <property type="entry name" value="HELICASE_ATP_BIND_1"/>
    <property type="match status" value="1"/>
</dbReference>
<dbReference type="InterPro" id="IPR041471">
    <property type="entry name" value="UvrB_inter"/>
</dbReference>
<dbReference type="Proteomes" id="UP001161409">
    <property type="component" value="Unassembled WGS sequence"/>
</dbReference>
<dbReference type="PANTHER" id="PTHR47964:SF1">
    <property type="entry name" value="ATP-DEPENDENT DNA HELICASE HOMOLOG RECG, CHLOROPLASTIC"/>
    <property type="match status" value="1"/>
</dbReference>
<dbReference type="InterPro" id="IPR003711">
    <property type="entry name" value="CarD-like/TRCF_RID"/>
</dbReference>
<evidence type="ECO:0000256" key="6">
    <source>
        <dbReference type="ARBA" id="ARBA00022840"/>
    </source>
</evidence>
<dbReference type="Pfam" id="PF00271">
    <property type="entry name" value="Helicase_C"/>
    <property type="match status" value="1"/>
</dbReference>
<dbReference type="RefSeq" id="WP_169561335.1">
    <property type="nucleotide sequence ID" value="NZ_BSNF01000008.1"/>
</dbReference>
<dbReference type="SUPFAM" id="SSF141259">
    <property type="entry name" value="CarD-like"/>
    <property type="match status" value="1"/>
</dbReference>
<feature type="domain" description="Helicase ATP-binding" evidence="10">
    <location>
        <begin position="630"/>
        <end position="791"/>
    </location>
</feature>
<organism evidence="12 13">
    <name type="scientific">Sneathiella chinensis</name>
    <dbReference type="NCBI Taxonomy" id="349750"/>
    <lineage>
        <taxon>Bacteria</taxon>
        <taxon>Pseudomonadati</taxon>
        <taxon>Pseudomonadota</taxon>
        <taxon>Alphaproteobacteria</taxon>
        <taxon>Sneathiellales</taxon>
        <taxon>Sneathiellaceae</taxon>
        <taxon>Sneathiella</taxon>
    </lineage>
</organism>
<dbReference type="Gene3D" id="3.40.50.11180">
    <property type="match status" value="1"/>
</dbReference>
<evidence type="ECO:0000313" key="13">
    <source>
        <dbReference type="Proteomes" id="UP001161409"/>
    </source>
</evidence>
<dbReference type="SMART" id="SM00487">
    <property type="entry name" value="DEXDc"/>
    <property type="match status" value="1"/>
</dbReference>
<dbReference type="Pfam" id="PF02559">
    <property type="entry name" value="CarD_TRCF_RID"/>
    <property type="match status" value="1"/>
</dbReference>
<dbReference type="Pfam" id="PF03461">
    <property type="entry name" value="TRCF"/>
    <property type="match status" value="1"/>
</dbReference>
<sequence>MTKDLTASLIDRLAATERSADSFQLEAVPEGYDAYLLAAFARQASHDVLFVLREDVRMAATEAALNFFDPDLEVLTFPAWDCLPYDRVSPNAEIVAHRMNTLSLLTRDWGRPRVVLTTVNALLQKVPPPDMVKTACFPIKVGDKFDPEDLKAFLVANGFSRIGSVMEPGEFAVRGGLIDIFPPGAEEPVRLDFFGNQVEGIRTFDPLSQKSTGKMPGIDFLAATEFLLNEASVSRFRSGYRENFGAVVRDDPLYEAVSERRKHAGMEHWLPLFHEKMSVLTDYLPHSVVFLDHLVDEAREARLDTIDDYFDSRKVAAEGRVVDYRPLPPDQLYLDEQGWAALLATRNTVTVSPYRSGAEGAHVLDAHGRPGRDFGPERKQPGSNIYEHLKIHTDDLVRAGKRVIISHFSEGSLSRNEGVLKDHGIGPLSRTPSFKDLPKRKAVIALSVFPLEKGFETPDFAIVGEQDVLGDRLARPRKTSRRHENFIAEASQLSVGDYVVHLDHGIAQYEGLKVIDISGAPRDCVSLLYDGGDRIYLPVENIEMLSRYGGVESAATLDRLGGAGWQSRKAKLKKRVMEMADQLIKIAAARQLRSAERLQPPEGAYEEFCAGFPFEETEDQLSAIADTMDDMIKGRPMDRLVCGDVGFGKTEVALRAAFVAALSGKQVAVVTPTTLLARQHYKTFSQRFAGLPVRVAQLSRMVTTKEANLTKKGLAEGQVDIVVGTHALLGKTINFKDLGLVIVDEEQHFGVVHKERLKEMRTDLHVLTLTATPIPRTLQLAMTGIRDLSIIATPPVDRLAVRTFVLPFDPIVIREALLREHYRGGQSFFVCPRVSDLAEVGRYLAEHVPEVKYVAAHGQMAAKDLDATMNAFYDGAYDVLVATNIVESGLDIPTANTLVTWRADMFGLAQLYQIRGRIGRSKTRAYAYLTLPPRKQPTEAAERRLRVLQSLDTLGAGFTLASHDLDIRGAGNLLGDEQSGHIKEVGFELYQEMLEEAVAAAKDQELGITDDAGDKWSPSINIGTSVLIPETYVTDLTLRMELYRRIAAQETEADINAFAVEMVDRFGPLPDEVKHLIEIMTIKQHCRVANIEKVEAGPKGAVLGFRNNEFVNPGGLVEFISRQPGAAKLRADHKMVYTRAWDHPEDRLKGVLSLVQNLARIASAG</sequence>
<dbReference type="InterPro" id="IPR036101">
    <property type="entry name" value="CarD-like/TRCF_RID_sf"/>
</dbReference>
<dbReference type="InterPro" id="IPR011545">
    <property type="entry name" value="DEAD/DEAH_box_helicase_dom"/>
</dbReference>
<protein>
    <recommendedName>
        <fullName evidence="9">Transcription-repair-coupling factor</fullName>
        <shortName evidence="9">TRCF</shortName>
        <ecNumber evidence="9">3.6.4.-</ecNumber>
    </recommendedName>
</protein>